<accession>A0A498KBT7</accession>
<evidence type="ECO:0000313" key="1">
    <source>
        <dbReference type="EMBL" id="RXI05800.1"/>
    </source>
</evidence>
<dbReference type="EMBL" id="RDQH01000328">
    <property type="protein sequence ID" value="RXI05800.1"/>
    <property type="molecule type" value="Genomic_DNA"/>
</dbReference>
<name>A0A498KBT7_MALDO</name>
<evidence type="ECO:0000313" key="2">
    <source>
        <dbReference type="Proteomes" id="UP000290289"/>
    </source>
</evidence>
<gene>
    <name evidence="1" type="ORF">DVH24_017842</name>
</gene>
<dbReference type="AlphaFoldDB" id="A0A498KBT7"/>
<comment type="caution">
    <text evidence="1">The sequence shown here is derived from an EMBL/GenBank/DDBJ whole genome shotgun (WGS) entry which is preliminary data.</text>
</comment>
<dbReference type="Proteomes" id="UP000290289">
    <property type="component" value="Chromosome 2"/>
</dbReference>
<keyword evidence="2" id="KW-1185">Reference proteome</keyword>
<protein>
    <submittedName>
        <fullName evidence="1">Uncharacterized protein</fullName>
    </submittedName>
</protein>
<reference evidence="1 2" key="1">
    <citation type="submission" date="2018-10" db="EMBL/GenBank/DDBJ databases">
        <title>A high-quality apple genome assembly.</title>
        <authorList>
            <person name="Hu J."/>
        </authorList>
    </citation>
    <scope>NUCLEOTIDE SEQUENCE [LARGE SCALE GENOMIC DNA]</scope>
    <source>
        <strain evidence="2">cv. HFTH1</strain>
        <tissue evidence="1">Young leaf</tissue>
    </source>
</reference>
<sequence length="174" mass="19512">MADGLQNAAGISNNKKRLLFSKSPLPSTDCEALLTARREGEGFRHRNHELPIEWCPEWHIVGSCNGLICLYDTDANSNGHITGSWSTREFDNLKRSDTYLWVHGCFFNEALHWLVPSRTRILNLANEKIDEDNMLQLPDCMVSQKGALAYIGTLANCLSVYPFAVTATRTGILQ</sequence>
<proteinExistence type="predicted"/>
<organism evidence="1 2">
    <name type="scientific">Malus domestica</name>
    <name type="common">Apple</name>
    <name type="synonym">Pyrus malus</name>
    <dbReference type="NCBI Taxonomy" id="3750"/>
    <lineage>
        <taxon>Eukaryota</taxon>
        <taxon>Viridiplantae</taxon>
        <taxon>Streptophyta</taxon>
        <taxon>Embryophyta</taxon>
        <taxon>Tracheophyta</taxon>
        <taxon>Spermatophyta</taxon>
        <taxon>Magnoliopsida</taxon>
        <taxon>eudicotyledons</taxon>
        <taxon>Gunneridae</taxon>
        <taxon>Pentapetalae</taxon>
        <taxon>rosids</taxon>
        <taxon>fabids</taxon>
        <taxon>Rosales</taxon>
        <taxon>Rosaceae</taxon>
        <taxon>Amygdaloideae</taxon>
        <taxon>Maleae</taxon>
        <taxon>Malus</taxon>
    </lineage>
</organism>